<evidence type="ECO:0000313" key="1">
    <source>
        <dbReference type="EMBL" id="CAF1613321.1"/>
    </source>
</evidence>
<protein>
    <submittedName>
        <fullName evidence="1">Uncharacterized protein</fullName>
    </submittedName>
</protein>
<sequence length="12" mass="1280">MNQRSTSASDSP</sequence>
<dbReference type="EMBL" id="CAJNOQ010038669">
    <property type="protein sequence ID" value="CAF1613321.1"/>
    <property type="molecule type" value="Genomic_DNA"/>
</dbReference>
<dbReference type="Proteomes" id="UP000663829">
    <property type="component" value="Unassembled WGS sequence"/>
</dbReference>
<name>A0A816BTX9_9BILA</name>
<dbReference type="Proteomes" id="UP000681722">
    <property type="component" value="Unassembled WGS sequence"/>
</dbReference>
<gene>
    <name evidence="1" type="ORF">GPM918_LOCUS43249</name>
    <name evidence="2" type="ORF">SRO942_LOCUS44685</name>
</gene>
<proteinExistence type="predicted"/>
<organism evidence="1 3">
    <name type="scientific">Didymodactylos carnosus</name>
    <dbReference type="NCBI Taxonomy" id="1234261"/>
    <lineage>
        <taxon>Eukaryota</taxon>
        <taxon>Metazoa</taxon>
        <taxon>Spiralia</taxon>
        <taxon>Gnathifera</taxon>
        <taxon>Rotifera</taxon>
        <taxon>Eurotatoria</taxon>
        <taxon>Bdelloidea</taxon>
        <taxon>Philodinida</taxon>
        <taxon>Philodinidae</taxon>
        <taxon>Didymodactylos</taxon>
    </lineage>
</organism>
<accession>A0A816BTX9</accession>
<feature type="non-terminal residue" evidence="1">
    <location>
        <position position="12"/>
    </location>
</feature>
<reference evidence="1" key="1">
    <citation type="submission" date="2021-02" db="EMBL/GenBank/DDBJ databases">
        <authorList>
            <person name="Nowell W R."/>
        </authorList>
    </citation>
    <scope>NUCLEOTIDE SEQUENCE</scope>
</reference>
<evidence type="ECO:0000313" key="2">
    <source>
        <dbReference type="EMBL" id="CAF4498004.1"/>
    </source>
</evidence>
<evidence type="ECO:0000313" key="3">
    <source>
        <dbReference type="Proteomes" id="UP000663829"/>
    </source>
</evidence>
<comment type="caution">
    <text evidence="1">The sequence shown here is derived from an EMBL/GenBank/DDBJ whole genome shotgun (WGS) entry which is preliminary data.</text>
</comment>
<dbReference type="EMBL" id="CAJOBC010105511">
    <property type="protein sequence ID" value="CAF4498004.1"/>
    <property type="molecule type" value="Genomic_DNA"/>
</dbReference>
<keyword evidence="3" id="KW-1185">Reference proteome</keyword>